<evidence type="ECO:0000256" key="2">
    <source>
        <dbReference type="SAM" id="Phobius"/>
    </source>
</evidence>
<keyword evidence="2" id="KW-0812">Transmembrane</keyword>
<sequence length="662" mass="72309">MATNPANEGSFQRLSDLSSASEPEILETQEEETPTASHALADESANGDDVTGERGAAQVDHAEIEVKDLGWNDHVRNVPVPLVGGLDNEELWILIRRFDKQIFHVKSLAEPPLGGVLDLTTAEEEEFSPEKLRAQLERFYMVVLVNLFSFWKHIVRLRSWGEYQRTSCFLAVYVVAWLLDLLLPSLAIFAVVLIISEESRTFCFPPAPPALIDSKTGGVQKPAAGVLASDDSVTGAPEKHQGEAVEQEARNFVTSIATIVVSTAAGKHPQGDPDNDNPAPDPVELTEMVSDAKDQAGGNDPSHEQDRTKKPVSDAIWTKARPLMRLLTDFVDTWERFGNVLSATAPFNRRRSKLILASVFVPIMLGAYFTSPYAAMKAMGFSCGFGFFGDPAITRMVEFANRTYPKWQKYVELRNTLLRGVPTNAQLTITLLRIGEKNKAPIPPPPSTDAPPPVEAHATAGEDLGHLAATDGEIATAVQPEPFPEDPEEDAEDDKKKHKKSHRLMALFRNTAKGGIHTALAADKAIAKAGAPHAKKRLGVVKSTAPDPETGPIQFPARCNGKKGHAYITATATTPALSWTPNTEDVKPAWTVTLGEIAELKKMGGLGWKSKIIVGWAMNKEIVDGLSITTKDGTELHLTAVIMRDQLFNRLISMGSQMWEAW</sequence>
<evidence type="ECO:0000256" key="1">
    <source>
        <dbReference type="SAM" id="MobiDB-lite"/>
    </source>
</evidence>
<feature type="compositionally biased region" description="Basic and acidic residues" evidence="1">
    <location>
        <begin position="301"/>
        <end position="312"/>
    </location>
</feature>
<comment type="caution">
    <text evidence="3">The sequence shown here is derived from an EMBL/GenBank/DDBJ whole genome shotgun (WGS) entry which is preliminary data.</text>
</comment>
<feature type="region of interest" description="Disordered" evidence="1">
    <location>
        <begin position="265"/>
        <end position="284"/>
    </location>
</feature>
<organism evidence="3 4">
    <name type="scientific">Neonectria punicea</name>
    <dbReference type="NCBI Taxonomy" id="979145"/>
    <lineage>
        <taxon>Eukaryota</taxon>
        <taxon>Fungi</taxon>
        <taxon>Dikarya</taxon>
        <taxon>Ascomycota</taxon>
        <taxon>Pezizomycotina</taxon>
        <taxon>Sordariomycetes</taxon>
        <taxon>Hypocreomycetidae</taxon>
        <taxon>Hypocreales</taxon>
        <taxon>Nectriaceae</taxon>
        <taxon>Neonectria</taxon>
    </lineage>
</organism>
<feature type="region of interest" description="Disordered" evidence="1">
    <location>
        <begin position="293"/>
        <end position="312"/>
    </location>
</feature>
<feature type="compositionally biased region" description="Acidic residues" evidence="1">
    <location>
        <begin position="24"/>
        <end position="33"/>
    </location>
</feature>
<dbReference type="InterPro" id="IPR021709">
    <property type="entry name" value="DUF3292"/>
</dbReference>
<feature type="compositionally biased region" description="Pro residues" evidence="1">
    <location>
        <begin position="441"/>
        <end position="454"/>
    </location>
</feature>
<feature type="region of interest" description="Disordered" evidence="1">
    <location>
        <begin position="224"/>
        <end position="246"/>
    </location>
</feature>
<feature type="compositionally biased region" description="Basic and acidic residues" evidence="1">
    <location>
        <begin position="237"/>
        <end position="246"/>
    </location>
</feature>
<dbReference type="Proteomes" id="UP001498476">
    <property type="component" value="Unassembled WGS sequence"/>
</dbReference>
<feature type="region of interest" description="Disordered" evidence="1">
    <location>
        <begin position="1"/>
        <end position="55"/>
    </location>
</feature>
<dbReference type="Pfam" id="PF11696">
    <property type="entry name" value="DUF3292"/>
    <property type="match status" value="1"/>
</dbReference>
<feature type="compositionally biased region" description="Acidic residues" evidence="1">
    <location>
        <begin position="483"/>
        <end position="492"/>
    </location>
</feature>
<evidence type="ECO:0000313" key="4">
    <source>
        <dbReference type="Proteomes" id="UP001498476"/>
    </source>
</evidence>
<feature type="region of interest" description="Disordered" evidence="1">
    <location>
        <begin position="479"/>
        <end position="501"/>
    </location>
</feature>
<feature type="transmembrane region" description="Helical" evidence="2">
    <location>
        <begin position="354"/>
        <end position="375"/>
    </location>
</feature>
<reference evidence="3 4" key="1">
    <citation type="journal article" date="2025" name="Microbiol. Resour. Announc.">
        <title>Draft genome sequences for Neonectria magnoliae and Neonectria punicea, canker pathogens of Liriodendron tulipifera and Acer saccharum in West Virginia.</title>
        <authorList>
            <person name="Petronek H.M."/>
            <person name="Kasson M.T."/>
            <person name="Metheny A.M."/>
            <person name="Stauder C.M."/>
            <person name="Lovett B."/>
            <person name="Lynch S.C."/>
            <person name="Garnas J.R."/>
            <person name="Kasson L.R."/>
            <person name="Stajich J.E."/>
        </authorList>
    </citation>
    <scope>NUCLEOTIDE SEQUENCE [LARGE SCALE GENOMIC DNA]</scope>
    <source>
        <strain evidence="3 4">NRRL 64653</strain>
    </source>
</reference>
<keyword evidence="2" id="KW-0472">Membrane</keyword>
<keyword evidence="2" id="KW-1133">Transmembrane helix</keyword>
<dbReference type="PANTHER" id="PTHR38694:SF1">
    <property type="entry name" value="PEROXIN DOMAIN-CONTAINING PROTEIN"/>
    <property type="match status" value="1"/>
</dbReference>
<protein>
    <submittedName>
        <fullName evidence="3">Uncharacterized protein</fullName>
    </submittedName>
</protein>
<proteinExistence type="predicted"/>
<accession>A0ABR1H315</accession>
<name>A0ABR1H315_9HYPO</name>
<feature type="compositionally biased region" description="Polar residues" evidence="1">
    <location>
        <begin position="1"/>
        <end position="21"/>
    </location>
</feature>
<dbReference type="PANTHER" id="PTHR38694">
    <property type="entry name" value="CONSERVED EXPRESSED PROTEIN"/>
    <property type="match status" value="1"/>
</dbReference>
<feature type="region of interest" description="Disordered" evidence="1">
    <location>
        <begin position="438"/>
        <end position="457"/>
    </location>
</feature>
<gene>
    <name evidence="3" type="ORF">QQX98_005896</name>
</gene>
<dbReference type="EMBL" id="JAZAVJ010000083">
    <property type="protein sequence ID" value="KAK7415445.1"/>
    <property type="molecule type" value="Genomic_DNA"/>
</dbReference>
<feature type="transmembrane region" description="Helical" evidence="2">
    <location>
        <begin position="169"/>
        <end position="195"/>
    </location>
</feature>
<keyword evidence="4" id="KW-1185">Reference proteome</keyword>
<evidence type="ECO:0000313" key="3">
    <source>
        <dbReference type="EMBL" id="KAK7415445.1"/>
    </source>
</evidence>